<gene>
    <name evidence="2" type="ORF">SOCEGT47_037660</name>
</gene>
<organism evidence="2 3">
    <name type="scientific">Sorangium cellulosum</name>
    <name type="common">Polyangium cellulosum</name>
    <dbReference type="NCBI Taxonomy" id="56"/>
    <lineage>
        <taxon>Bacteria</taxon>
        <taxon>Pseudomonadati</taxon>
        <taxon>Myxococcota</taxon>
        <taxon>Polyangia</taxon>
        <taxon>Polyangiales</taxon>
        <taxon>Polyangiaceae</taxon>
        <taxon>Sorangium</taxon>
    </lineage>
</organism>
<protein>
    <submittedName>
        <fullName evidence="2">Uncharacterized protein</fullName>
    </submittedName>
</protein>
<feature type="compositionally biased region" description="Basic residues" evidence="1">
    <location>
        <begin position="82"/>
        <end position="100"/>
    </location>
</feature>
<accession>A0A4P2Q2Z4</accession>
<reference evidence="2 3" key="1">
    <citation type="submission" date="2015-09" db="EMBL/GenBank/DDBJ databases">
        <title>Sorangium comparison.</title>
        <authorList>
            <person name="Zaburannyi N."/>
            <person name="Bunk B."/>
            <person name="Overmann J."/>
            <person name="Mueller R."/>
        </authorList>
    </citation>
    <scope>NUCLEOTIDE SEQUENCE [LARGE SCALE GENOMIC DNA]</scope>
    <source>
        <strain evidence="2 3">So ceGT47</strain>
    </source>
</reference>
<evidence type="ECO:0000313" key="3">
    <source>
        <dbReference type="Proteomes" id="UP000295781"/>
    </source>
</evidence>
<feature type="region of interest" description="Disordered" evidence="1">
    <location>
        <begin position="273"/>
        <end position="319"/>
    </location>
</feature>
<feature type="compositionally biased region" description="Low complexity" evidence="1">
    <location>
        <begin position="296"/>
        <end position="311"/>
    </location>
</feature>
<evidence type="ECO:0000256" key="1">
    <source>
        <dbReference type="SAM" id="MobiDB-lite"/>
    </source>
</evidence>
<name>A0A4P2Q2Z4_SORCE</name>
<dbReference type="AlphaFoldDB" id="A0A4P2Q2Z4"/>
<dbReference type="Proteomes" id="UP000295781">
    <property type="component" value="Chromosome"/>
</dbReference>
<dbReference type="EMBL" id="CP012670">
    <property type="protein sequence ID" value="AUX23243.1"/>
    <property type="molecule type" value="Genomic_DNA"/>
</dbReference>
<feature type="region of interest" description="Disordered" evidence="1">
    <location>
        <begin position="72"/>
        <end position="123"/>
    </location>
</feature>
<proteinExistence type="predicted"/>
<evidence type="ECO:0000313" key="2">
    <source>
        <dbReference type="EMBL" id="AUX23243.1"/>
    </source>
</evidence>
<sequence>MGTGDHARRLALRQRAGDRNRGSVLYKRSSGVVNTCAALGLEKSAPMSSKKPPPQRTAAKAAELVALLGATDPAAMNERAGSAKRHFERSRRPKPARHAAGKPEAAGVASNPPPGGAAAGGARRYLHGAPTRSPVLNAFLNELGGGRGDLVPGSVHVFDEHTLAPRLVELARKRVISMLLAAGRPDVALVLGQMPPIANERAARLFMRQAVHVGGDLGAITRDYGRHHRRSGAPEHDDQLAGCIMATFAGRLNAMAEQLLGPHVRADVRAELEQLTTPGGPPARRRRASDLRRPQDAGQLDDAPGALDAAGSPRRPRGR</sequence>